<proteinExistence type="predicted"/>
<dbReference type="EMBL" id="ASGZ01000068">
    <property type="protein sequence ID" value="ESP86901.1"/>
    <property type="molecule type" value="Genomic_DNA"/>
</dbReference>
<reference evidence="1 2" key="1">
    <citation type="journal article" date="2013" name="Genome Announc.">
        <title>Draft Genome Sequence of 'Candidatus Halobonum tyrrellensis' Strain G22, Isolated from the Hypersaline Waters of Lake Tyrrell, Australia.</title>
        <authorList>
            <person name="Ugalde J.A."/>
            <person name="Narasingarao P."/>
            <person name="Kuo S."/>
            <person name="Podell S."/>
            <person name="Allen E.E."/>
        </authorList>
    </citation>
    <scope>NUCLEOTIDE SEQUENCE [LARGE SCALE GENOMIC DNA]</scope>
    <source>
        <strain evidence="1 2">G22</strain>
    </source>
</reference>
<dbReference type="eggNOG" id="arCOG02007">
    <property type="taxonomic scope" value="Archaea"/>
</dbReference>
<dbReference type="RefSeq" id="WP_023395889.1">
    <property type="nucleotide sequence ID" value="NZ_ASGZ01000068.1"/>
</dbReference>
<accession>V4GND8</accession>
<evidence type="ECO:0000313" key="2">
    <source>
        <dbReference type="Proteomes" id="UP000017840"/>
    </source>
</evidence>
<dbReference type="Proteomes" id="UP000017840">
    <property type="component" value="Unassembled WGS sequence"/>
</dbReference>
<dbReference type="OrthoDB" id="210950at2157"/>
<gene>
    <name evidence="1" type="ORF">K933_16607</name>
</gene>
<protein>
    <recommendedName>
        <fullName evidence="3">Antibiotic ABC transporter permease</fullName>
    </recommendedName>
</protein>
<sequence length="415" mass="47641">MTSAPPARPATPPDTAEDRQYLVDTLDATLTYARDRDYTGWDYGDGMSSRLLQRLPVDNKWVNAAVQEGIKRSPVNVRPLFRVERRRNYKGTALFTMANLGAAELAERGMLDPDPYAYRAEARDLADWLVEHRIRGHAGFCGGHRHSIQWRDRVGTPQDPDVVSTVYAVKALLAAADELEEPRYEEAVRSAADFIYEDLAYHEVDDTARIKYVPAHGTDNYTLNAVALGAVLLLELHERFDEERHLERARKLLDYVVSRQEPVGGWRYRDPPDSSHLSMDNHHNGFVVESLLRYRTLVGDDRYADALDSGLDFYREQLFEPDGAPNWDERKAYPRDTHAAAQGIIVFSKTGELDRARRVLSWTLAHLHAGDGRFYFRQDRYYTRRFTLMRWCQAWMSYATATYLLAPDSPEPTPR</sequence>
<organism evidence="1 2">
    <name type="scientific">Candidatus Halobonum tyrrellensis G22</name>
    <dbReference type="NCBI Taxonomy" id="1324957"/>
    <lineage>
        <taxon>Archaea</taxon>
        <taxon>Methanobacteriati</taxon>
        <taxon>Methanobacteriota</taxon>
        <taxon>Stenosarchaea group</taxon>
        <taxon>Halobacteria</taxon>
        <taxon>Halobacteriales</taxon>
        <taxon>Haloferacaceae</taxon>
        <taxon>Candidatus Halobonum</taxon>
    </lineage>
</organism>
<dbReference type="Gene3D" id="1.50.10.20">
    <property type="match status" value="1"/>
</dbReference>
<evidence type="ECO:0008006" key="3">
    <source>
        <dbReference type="Google" id="ProtNLM"/>
    </source>
</evidence>
<name>V4GND8_9EURY</name>
<dbReference type="AlphaFoldDB" id="V4GND8"/>
<dbReference type="InterPro" id="IPR008930">
    <property type="entry name" value="Terpenoid_cyclase/PrenylTrfase"/>
</dbReference>
<comment type="caution">
    <text evidence="1">The sequence shown here is derived from an EMBL/GenBank/DDBJ whole genome shotgun (WGS) entry which is preliminary data.</text>
</comment>
<dbReference type="SUPFAM" id="SSF48239">
    <property type="entry name" value="Terpenoid cyclases/Protein prenyltransferases"/>
    <property type="match status" value="1"/>
</dbReference>
<dbReference type="STRING" id="1324957.K933_16607"/>
<keyword evidence="2" id="KW-1185">Reference proteome</keyword>
<evidence type="ECO:0000313" key="1">
    <source>
        <dbReference type="EMBL" id="ESP86901.1"/>
    </source>
</evidence>